<comment type="subcellular location">
    <subcellularLocation>
        <location evidence="1">Secreted</location>
    </subcellularLocation>
</comment>
<dbReference type="GO" id="GO:0005509">
    <property type="term" value="F:calcium ion binding"/>
    <property type="evidence" value="ECO:0007669"/>
    <property type="project" value="InterPro"/>
</dbReference>
<dbReference type="PANTHER" id="PTHR38340">
    <property type="entry name" value="S-LAYER PROTEIN"/>
    <property type="match status" value="1"/>
</dbReference>
<dbReference type="AlphaFoldDB" id="A0A931J6P2"/>
<reference evidence="4" key="1">
    <citation type="submission" date="2020-12" db="EMBL/GenBank/DDBJ databases">
        <title>The genome sequence of Inhella sp. 1Y17.</title>
        <authorList>
            <person name="Liu Y."/>
        </authorList>
    </citation>
    <scope>NUCLEOTIDE SEQUENCE</scope>
    <source>
        <strain evidence="4">1Y17</strain>
    </source>
</reference>
<evidence type="ECO:0000313" key="5">
    <source>
        <dbReference type="Proteomes" id="UP000613266"/>
    </source>
</evidence>
<comment type="caution">
    <text evidence="4">The sequence shown here is derived from an EMBL/GenBank/DDBJ whole genome shotgun (WGS) entry which is preliminary data.</text>
</comment>
<evidence type="ECO:0000256" key="2">
    <source>
        <dbReference type="ARBA" id="ARBA00022525"/>
    </source>
</evidence>
<protein>
    <recommendedName>
        <fullName evidence="6">Calcium-binding protein</fullName>
    </recommendedName>
</protein>
<sequence length="724" mass="77376">MQSESTGRPTALQLLGGPGDDDLRGGDGDDWLDGGAGNDTLYGGKGHNRLIGGAGLDTAVIGQRFGDFHFQWNPLDEGWQVSNGFTSVTLEAVERLRFSDLEISLADYQAQLQATAGDDHFYAFQGRDLFDGGEGTDTLQFSGRLANLGEPLRWDDTQACWLLGRDRWGQVQLLSIERLQFTDRSLMLAPAREGMLWIEGTEGADQLQGQRGKDWIVGGAGDDRLDGGGGADRLDGGAGNDAVAGLGDGREARLVWLQDQQLWRLGEGTYASELINVEWLEFDNLRVELAALQRGATEGDDDLYLVGPGTGLSGGAGVDVAHVPGWLYQLAGMPQRQADGSWLLTLDERELHLKDMEFLQLRDGRIDLVASAATNRLWLRGDEDGQMLEGHVGDDYLMGGAGDDSLYGSKGGNDWLDGGAGDDGFWLDRVSGIGHSEYVEWTPLPGVPLPLSMGAELRVQGGLGEDVVDLQGLPSQYRLEATDQGWLLKSSAGQAQLEGVECLILHGARVPLNAELVSGQGAAGDDALVAFAGLRSFEGGAGQDSLLIDALIPGQAIRFDAQTGLWWVPSTAGLLSLRGIETLLVGYQRLQLDPAGSRVMQHHPWLAGPVFGHAGPDHLIGGAQDDQLWGDAGDDWLQGGAGNDLLVAGAGQDLLDGGPGQDRAWLPYARSACQLQLEPGSGSWLLQHPEGQTRLQSIESLQFADALLNLQELALIGVPEIEIG</sequence>
<evidence type="ECO:0000313" key="4">
    <source>
        <dbReference type="EMBL" id="MBH9579235.1"/>
    </source>
</evidence>
<dbReference type="Pfam" id="PF00353">
    <property type="entry name" value="HemolysinCabind"/>
    <property type="match status" value="5"/>
</dbReference>
<dbReference type="InterPro" id="IPR011049">
    <property type="entry name" value="Serralysin-like_metalloprot_C"/>
</dbReference>
<dbReference type="PANTHER" id="PTHR38340:SF1">
    <property type="entry name" value="S-LAYER PROTEIN"/>
    <property type="match status" value="1"/>
</dbReference>
<dbReference type="Proteomes" id="UP000613266">
    <property type="component" value="Unassembled WGS sequence"/>
</dbReference>
<keyword evidence="2" id="KW-0964">Secreted</keyword>
<gene>
    <name evidence="4" type="ORF">I7X39_20260</name>
</gene>
<dbReference type="RefSeq" id="WP_198113001.1">
    <property type="nucleotide sequence ID" value="NZ_JAEDAK010000019.1"/>
</dbReference>
<evidence type="ECO:0008006" key="6">
    <source>
        <dbReference type="Google" id="ProtNLM"/>
    </source>
</evidence>
<name>A0A931J6P2_9BURK</name>
<dbReference type="InterPro" id="IPR001343">
    <property type="entry name" value="Hemolysn_Ca-bd"/>
</dbReference>
<dbReference type="GO" id="GO:0005576">
    <property type="term" value="C:extracellular region"/>
    <property type="evidence" value="ECO:0007669"/>
    <property type="project" value="UniProtKB-SubCell"/>
</dbReference>
<accession>A0A931J6P2</accession>
<dbReference type="Gene3D" id="2.150.10.10">
    <property type="entry name" value="Serralysin-like metalloprotease, C-terminal"/>
    <property type="match status" value="4"/>
</dbReference>
<organism evidence="4 5">
    <name type="scientific">Inhella proteolytica</name>
    <dbReference type="NCBI Taxonomy" id="2795029"/>
    <lineage>
        <taxon>Bacteria</taxon>
        <taxon>Pseudomonadati</taxon>
        <taxon>Pseudomonadota</taxon>
        <taxon>Betaproteobacteria</taxon>
        <taxon>Burkholderiales</taxon>
        <taxon>Sphaerotilaceae</taxon>
        <taxon>Inhella</taxon>
    </lineage>
</organism>
<dbReference type="InterPro" id="IPR050557">
    <property type="entry name" value="RTX_toxin/Mannuronan_C5-epim"/>
</dbReference>
<evidence type="ECO:0000256" key="1">
    <source>
        <dbReference type="ARBA" id="ARBA00004613"/>
    </source>
</evidence>
<dbReference type="PROSITE" id="PS00330">
    <property type="entry name" value="HEMOLYSIN_CALCIUM"/>
    <property type="match status" value="5"/>
</dbReference>
<dbReference type="InterPro" id="IPR018511">
    <property type="entry name" value="Hemolysin-typ_Ca-bd_CS"/>
</dbReference>
<proteinExistence type="predicted"/>
<dbReference type="SUPFAM" id="SSF51120">
    <property type="entry name" value="beta-Roll"/>
    <property type="match status" value="4"/>
</dbReference>
<evidence type="ECO:0000256" key="3">
    <source>
        <dbReference type="SAM" id="MobiDB-lite"/>
    </source>
</evidence>
<feature type="region of interest" description="Disordered" evidence="3">
    <location>
        <begin position="1"/>
        <end position="30"/>
    </location>
</feature>
<keyword evidence="5" id="KW-1185">Reference proteome</keyword>
<dbReference type="EMBL" id="JAEDAK010000019">
    <property type="protein sequence ID" value="MBH9579235.1"/>
    <property type="molecule type" value="Genomic_DNA"/>
</dbReference>
<dbReference type="PRINTS" id="PR00313">
    <property type="entry name" value="CABNDNGRPT"/>
</dbReference>